<dbReference type="FunFam" id="3.30.1490.120:FF:000004">
    <property type="entry name" value="RNA polymerase I subunit Rpa43"/>
    <property type="match status" value="1"/>
</dbReference>
<comment type="subcellular location">
    <subcellularLocation>
        <location evidence="1">Nucleus</location>
        <location evidence="1">Nucleolus</location>
    </subcellularLocation>
</comment>
<dbReference type="AlphaFoldDB" id="I6NCP6"/>
<dbReference type="InterPro" id="IPR036898">
    <property type="entry name" value="RNA_pol_Rpb7-like_N_sf"/>
</dbReference>
<reference evidence="10 11" key="1">
    <citation type="journal article" date="2011" name="G3 (Bethesda)">
        <title>Genome evolution in the Eremothecium clade of the Saccharomyces complex revealed by comparative genomics.</title>
        <authorList>
            <person name="Wendland J."/>
            <person name="Walther A."/>
        </authorList>
    </citation>
    <scope>NUCLEOTIDE SEQUENCE [LARGE SCALE GENOMIC DNA]</scope>
    <source>
        <strain evidence="11">CBS 270.75 / DBVPG 7215 / KCTC 17166 / NRRL Y-17582</strain>
    </source>
</reference>
<name>I6NCP6_ERECY</name>
<keyword evidence="4" id="KW-0597">Phosphoprotein</keyword>
<evidence type="ECO:0000313" key="10">
    <source>
        <dbReference type="EMBL" id="AET39838.1"/>
    </source>
</evidence>
<evidence type="ECO:0000256" key="3">
    <source>
        <dbReference type="ARBA" id="ARBA00022478"/>
    </source>
</evidence>
<dbReference type="InterPro" id="IPR045113">
    <property type="entry name" value="Rpb7-like"/>
</dbReference>
<keyword evidence="11" id="KW-1185">Reference proteome</keyword>
<dbReference type="OMA" id="YMQTASH"/>
<dbReference type="RefSeq" id="XP_003646655.1">
    <property type="nucleotide sequence ID" value="XM_003646607.1"/>
</dbReference>
<dbReference type="EMBL" id="CP002501">
    <property type="protein sequence ID" value="AET39838.1"/>
    <property type="molecule type" value="Genomic_DNA"/>
</dbReference>
<gene>
    <name evidence="10" type="ordered locus">Ecym_5043</name>
</gene>
<dbReference type="InParanoid" id="I6NCP6"/>
<evidence type="ECO:0000256" key="2">
    <source>
        <dbReference type="ARBA" id="ARBA00005930"/>
    </source>
</evidence>
<dbReference type="InterPro" id="IPR012340">
    <property type="entry name" value="NA-bd_OB-fold"/>
</dbReference>
<accession>I6NCP6</accession>
<evidence type="ECO:0000313" key="11">
    <source>
        <dbReference type="Proteomes" id="UP000006790"/>
    </source>
</evidence>
<keyword evidence="6 7" id="KW-0539">Nucleus</keyword>
<feature type="domain" description="RNA polymerase Rpb7-like N-terminal" evidence="8">
    <location>
        <begin position="44"/>
        <end position="100"/>
    </location>
</feature>
<keyword evidence="5 7" id="KW-0804">Transcription</keyword>
<dbReference type="GO" id="GO:0006363">
    <property type="term" value="P:termination of RNA polymerase I transcription"/>
    <property type="evidence" value="ECO:0007669"/>
    <property type="project" value="EnsemblFungi"/>
</dbReference>
<evidence type="ECO:0000256" key="5">
    <source>
        <dbReference type="ARBA" id="ARBA00023163"/>
    </source>
</evidence>
<dbReference type="Gene3D" id="3.30.1490.120">
    <property type="entry name" value="RNA polymerase Rpb7-like, N-terminal domain"/>
    <property type="match status" value="1"/>
</dbReference>
<protein>
    <recommendedName>
        <fullName evidence="7">DNA-directed RNA polymerase subunit</fullName>
    </recommendedName>
</protein>
<dbReference type="OrthoDB" id="10250504at2759"/>
<dbReference type="Pfam" id="PF17875">
    <property type="entry name" value="RPA43_OB"/>
    <property type="match status" value="1"/>
</dbReference>
<comment type="similarity">
    <text evidence="2">Belongs to the eukaryotic RPA43 RNA polymerase subunit family.</text>
</comment>
<dbReference type="Gene3D" id="2.40.50.140">
    <property type="entry name" value="Nucleic acid-binding proteins"/>
    <property type="match status" value="1"/>
</dbReference>
<dbReference type="FunCoup" id="I6NCP6">
    <property type="interactions" value="302"/>
</dbReference>
<evidence type="ECO:0000259" key="9">
    <source>
        <dbReference type="Pfam" id="PF17875"/>
    </source>
</evidence>
<dbReference type="KEGG" id="erc:Ecym_5043"/>
<dbReference type="Gene3D" id="6.10.140.1770">
    <property type="match status" value="1"/>
</dbReference>
<dbReference type="InterPro" id="IPR005576">
    <property type="entry name" value="Rpb7-like_N"/>
</dbReference>
<proteinExistence type="inferred from homology"/>
<dbReference type="HOGENOM" id="CLU_060987_0_0_1"/>
<dbReference type="PANTHER" id="PTHR12709:SF5">
    <property type="entry name" value="DNA-DIRECTED RNA POLYMERASE I SUBUNIT RPA43"/>
    <property type="match status" value="1"/>
</dbReference>
<dbReference type="CDD" id="cd04328">
    <property type="entry name" value="RNAP_I_Rpa43_N"/>
    <property type="match status" value="1"/>
</dbReference>
<dbReference type="GO" id="GO:0006362">
    <property type="term" value="P:transcription elongation by RNA polymerase I"/>
    <property type="evidence" value="ECO:0007669"/>
    <property type="project" value="EnsemblFungi"/>
</dbReference>
<dbReference type="GeneID" id="11471683"/>
<keyword evidence="3 7" id="KW-0240">DNA-directed RNA polymerase</keyword>
<comment type="function">
    <text evidence="7">DNA-dependent RNA polymerase which catalyzes the transcription of DNA into RNA using the four ribonucleoside triphosphates as substrates.</text>
</comment>
<feature type="domain" description="RPA43 OB" evidence="9">
    <location>
        <begin position="130"/>
        <end position="233"/>
    </location>
</feature>
<evidence type="ECO:0000256" key="4">
    <source>
        <dbReference type="ARBA" id="ARBA00022553"/>
    </source>
</evidence>
<dbReference type="PANTHER" id="PTHR12709">
    <property type="entry name" value="DNA-DIRECTED RNA POLYMERASE II, III"/>
    <property type="match status" value="1"/>
</dbReference>
<evidence type="ECO:0000256" key="7">
    <source>
        <dbReference type="RuleBase" id="RU369086"/>
    </source>
</evidence>
<dbReference type="Pfam" id="PF03876">
    <property type="entry name" value="SHS2_Rpb7-N"/>
    <property type="match status" value="1"/>
</dbReference>
<dbReference type="GO" id="GO:0005736">
    <property type="term" value="C:RNA polymerase I complex"/>
    <property type="evidence" value="ECO:0007669"/>
    <property type="project" value="EnsemblFungi"/>
</dbReference>
<dbReference type="STRING" id="931890.I6NCP6"/>
<dbReference type="InterPro" id="IPR041901">
    <property type="entry name" value="RNAP_I_Rpa43_N"/>
</dbReference>
<dbReference type="GO" id="GO:0006361">
    <property type="term" value="P:transcription initiation at RNA polymerase I promoter"/>
    <property type="evidence" value="ECO:0007669"/>
    <property type="project" value="EnsemblFungi"/>
</dbReference>
<evidence type="ECO:0000256" key="1">
    <source>
        <dbReference type="ARBA" id="ARBA00004604"/>
    </source>
</evidence>
<dbReference type="GO" id="GO:0003899">
    <property type="term" value="F:DNA-directed RNA polymerase activity"/>
    <property type="evidence" value="ECO:0007669"/>
    <property type="project" value="EnsemblFungi"/>
</dbReference>
<dbReference type="eggNOG" id="KOG4134">
    <property type="taxonomic scope" value="Eukaryota"/>
</dbReference>
<organism evidence="10 11">
    <name type="scientific">Eremothecium cymbalariae (strain CBS 270.75 / DBVPG 7215 / KCTC 17166 / NRRL Y-17582)</name>
    <name type="common">Yeast</name>
    <dbReference type="NCBI Taxonomy" id="931890"/>
    <lineage>
        <taxon>Eukaryota</taxon>
        <taxon>Fungi</taxon>
        <taxon>Dikarya</taxon>
        <taxon>Ascomycota</taxon>
        <taxon>Saccharomycotina</taxon>
        <taxon>Saccharomycetes</taxon>
        <taxon>Saccharomycetales</taxon>
        <taxon>Saccharomycetaceae</taxon>
        <taxon>Eremothecium</taxon>
    </lineage>
</organism>
<dbReference type="Proteomes" id="UP000006790">
    <property type="component" value="Chromosome 5"/>
</dbReference>
<evidence type="ECO:0000256" key="6">
    <source>
        <dbReference type="ARBA" id="ARBA00023242"/>
    </source>
</evidence>
<sequence>MVAKKVSPSQLKALKFIRKHTRLCKNPIDPESNTSQCIVRIPVSLYVSLAPVYQQQPLEGIKRQHLNPMVMKYNADVSGVILGYENVSILSEDPLSEDSTDSPAHSLIKLTPDTPFGFTWCQLNLIVWSPQIGDIVEGWIFIQSASHIGLLIHDAFNASIKKNSIPNNWTFIHTDESGSTMGENGQDSIGVKRSRSLGHWVDSNGKQIDGKLKFTIKKVYTTGRMVSLEGSLLNEDCASRSQAENLPVVSNTKIVFDDEVFQENKESHKDLELSVVKEDNGDEIVYEKDSSDSDSSHSD</sequence>
<dbReference type="InterPro" id="IPR041178">
    <property type="entry name" value="RPA43_OB"/>
</dbReference>
<evidence type="ECO:0000259" key="8">
    <source>
        <dbReference type="Pfam" id="PF03876"/>
    </source>
</evidence>